<organism evidence="2 3">
    <name type="scientific">Cyclostephanos tholiformis</name>
    <dbReference type="NCBI Taxonomy" id="382380"/>
    <lineage>
        <taxon>Eukaryota</taxon>
        <taxon>Sar</taxon>
        <taxon>Stramenopiles</taxon>
        <taxon>Ochrophyta</taxon>
        <taxon>Bacillariophyta</taxon>
        <taxon>Coscinodiscophyceae</taxon>
        <taxon>Thalassiosirophycidae</taxon>
        <taxon>Stephanodiscales</taxon>
        <taxon>Stephanodiscaceae</taxon>
        <taxon>Cyclostephanos</taxon>
    </lineage>
</organism>
<sequence>MKLLLVAALITSSAAFAPAPIARRSVVSLLESASATAIEAALEASKTHGPTSKEARLLWEVVEEMNASDNSAAYKPAVVDADYEAKVKSLAQMLTKTKEELQMVRQLAEDLKGVKLAAPLSRTAVPAYPADMKAALSAARAATEEFGIQSTEAKLAWETVEEIAASSTDNEATRAPLDEECLVELIEGCEALEKFKAALDTR</sequence>
<keyword evidence="3" id="KW-1185">Reference proteome</keyword>
<gene>
    <name evidence="2" type="ORF">ACHAXA_006505</name>
</gene>
<accession>A0ABD3RZL1</accession>
<dbReference type="Proteomes" id="UP001530377">
    <property type="component" value="Unassembled WGS sequence"/>
</dbReference>
<dbReference type="EMBL" id="JALLPB020000099">
    <property type="protein sequence ID" value="KAL3817616.1"/>
    <property type="molecule type" value="Genomic_DNA"/>
</dbReference>
<comment type="caution">
    <text evidence="2">The sequence shown here is derived from an EMBL/GenBank/DDBJ whole genome shotgun (WGS) entry which is preliminary data.</text>
</comment>
<dbReference type="Pfam" id="PF02672">
    <property type="entry name" value="CP12"/>
    <property type="match status" value="1"/>
</dbReference>
<protein>
    <submittedName>
        <fullName evidence="2">Uncharacterized protein</fullName>
    </submittedName>
</protein>
<evidence type="ECO:0000313" key="2">
    <source>
        <dbReference type="EMBL" id="KAL3817616.1"/>
    </source>
</evidence>
<dbReference type="AlphaFoldDB" id="A0ABD3RZL1"/>
<feature type="chain" id="PRO_5044796974" evidence="1">
    <location>
        <begin position="16"/>
        <end position="202"/>
    </location>
</feature>
<proteinExistence type="predicted"/>
<name>A0ABD3RZL1_9STRA</name>
<keyword evidence="1" id="KW-0732">Signal</keyword>
<feature type="signal peptide" evidence="1">
    <location>
        <begin position="1"/>
        <end position="15"/>
    </location>
</feature>
<evidence type="ECO:0000313" key="3">
    <source>
        <dbReference type="Proteomes" id="UP001530377"/>
    </source>
</evidence>
<evidence type="ECO:0000256" key="1">
    <source>
        <dbReference type="SAM" id="SignalP"/>
    </source>
</evidence>
<reference evidence="2 3" key="1">
    <citation type="submission" date="2024-10" db="EMBL/GenBank/DDBJ databases">
        <title>Updated reference genomes for cyclostephanoid diatoms.</title>
        <authorList>
            <person name="Roberts W.R."/>
            <person name="Alverson A.J."/>
        </authorList>
    </citation>
    <scope>NUCLEOTIDE SEQUENCE [LARGE SCALE GENOMIC DNA]</scope>
    <source>
        <strain evidence="2 3">AJA228-03</strain>
    </source>
</reference>